<comment type="caution">
    <text evidence="3">The sequence shown here is derived from an EMBL/GenBank/DDBJ whole genome shotgun (WGS) entry which is preliminary data.</text>
</comment>
<dbReference type="EMBL" id="SWBO01000012">
    <property type="protein sequence ID" value="TKB97334.1"/>
    <property type="molecule type" value="Genomic_DNA"/>
</dbReference>
<dbReference type="Proteomes" id="UP000310477">
    <property type="component" value="Unassembled WGS sequence"/>
</dbReference>
<evidence type="ECO:0000313" key="3">
    <source>
        <dbReference type="EMBL" id="TKB97334.1"/>
    </source>
</evidence>
<evidence type="ECO:0000313" key="4">
    <source>
        <dbReference type="Proteomes" id="UP000310477"/>
    </source>
</evidence>
<accession>A0A4U1BY05</accession>
<dbReference type="RefSeq" id="WP_136878172.1">
    <property type="nucleotide sequence ID" value="NZ_SWBO01000012.1"/>
</dbReference>
<evidence type="ECO:0000256" key="1">
    <source>
        <dbReference type="SAM" id="SignalP"/>
    </source>
</evidence>
<dbReference type="Gene3D" id="2.40.160.20">
    <property type="match status" value="1"/>
</dbReference>
<feature type="signal peptide" evidence="1">
    <location>
        <begin position="1"/>
        <end position="22"/>
    </location>
</feature>
<dbReference type="InterPro" id="IPR045743">
    <property type="entry name" value="DUF6089"/>
</dbReference>
<dbReference type="SUPFAM" id="SSF56925">
    <property type="entry name" value="OMPA-like"/>
    <property type="match status" value="1"/>
</dbReference>
<proteinExistence type="predicted"/>
<gene>
    <name evidence="3" type="ORF">FA045_16400</name>
</gene>
<feature type="chain" id="PRO_5020184772" evidence="1">
    <location>
        <begin position="23"/>
        <end position="266"/>
    </location>
</feature>
<keyword evidence="1" id="KW-0732">Signal</keyword>
<protein>
    <submittedName>
        <fullName evidence="3">Porin family protein</fullName>
    </submittedName>
</protein>
<feature type="domain" description="DUF6089" evidence="2">
    <location>
        <begin position="9"/>
        <end position="200"/>
    </location>
</feature>
<reference evidence="3 4" key="1">
    <citation type="submission" date="2019-04" db="EMBL/GenBank/DDBJ databases">
        <title>Pedobacter sp. AR-2-6 sp. nov., isolated from Arctic soil.</title>
        <authorList>
            <person name="Dahal R.H."/>
            <person name="Kim D.-U."/>
        </authorList>
    </citation>
    <scope>NUCLEOTIDE SEQUENCE [LARGE SCALE GENOMIC DNA]</scope>
    <source>
        <strain evidence="3 4">AR-2-6</strain>
    </source>
</reference>
<dbReference type="InterPro" id="IPR011250">
    <property type="entry name" value="OMP/PagP_B-barrel"/>
</dbReference>
<sequence length="266" mass="30023">MRYIKIIKFFLLSILISNISFAQQIELGLNAGGASYMGDLNQYNPVKITGLSAGAFVKVNFDPYWAVGLHYNYGKVKGADSLSKFAQERDRNLSFYTPLNEVSLLLHFNFFDLFSPAAKKRLSPYLFAGVGILNYEPKTKYQGEEYLLRLYNTEGQTENYKKFTVTIPFGGGVKYRYTEHLTIFGQAGFRSPLTDYIDDVSGVYANRNSWPNGGLGPVLSDRSGEKTGVYLGDPGTQRGDFRKRDHYMFVGIGISYTFVSQKCFTF</sequence>
<evidence type="ECO:0000259" key="2">
    <source>
        <dbReference type="Pfam" id="PF19573"/>
    </source>
</evidence>
<keyword evidence="4" id="KW-1185">Reference proteome</keyword>
<organism evidence="3 4">
    <name type="scientific">Pedobacter cryotolerans</name>
    <dbReference type="NCBI Taxonomy" id="2571270"/>
    <lineage>
        <taxon>Bacteria</taxon>
        <taxon>Pseudomonadati</taxon>
        <taxon>Bacteroidota</taxon>
        <taxon>Sphingobacteriia</taxon>
        <taxon>Sphingobacteriales</taxon>
        <taxon>Sphingobacteriaceae</taxon>
        <taxon>Pedobacter</taxon>
    </lineage>
</organism>
<name>A0A4U1BY05_9SPHI</name>
<dbReference type="AlphaFoldDB" id="A0A4U1BY05"/>
<dbReference type="Pfam" id="PF19573">
    <property type="entry name" value="DUF6089"/>
    <property type="match status" value="1"/>
</dbReference>
<dbReference type="OrthoDB" id="654178at2"/>